<dbReference type="SUPFAM" id="SSF56672">
    <property type="entry name" value="DNA/RNA polymerases"/>
    <property type="match status" value="1"/>
</dbReference>
<dbReference type="InterPro" id="IPR019760">
    <property type="entry name" value="DNA-dir_DNA_pol_A_CS"/>
</dbReference>
<keyword evidence="10" id="KW-0269">Exonuclease</keyword>
<dbReference type="InterPro" id="IPR029060">
    <property type="entry name" value="PIN-like_dom_sf"/>
</dbReference>
<dbReference type="InterPro" id="IPR002298">
    <property type="entry name" value="DNA_polymerase_A"/>
</dbReference>
<dbReference type="NCBIfam" id="TIGR00593">
    <property type="entry name" value="pola"/>
    <property type="match status" value="1"/>
</dbReference>
<organism evidence="20 21">
    <name type="scientific">Anaerococcus vaginalis ATCC 51170</name>
    <dbReference type="NCBI Taxonomy" id="655811"/>
    <lineage>
        <taxon>Bacteria</taxon>
        <taxon>Bacillati</taxon>
        <taxon>Bacillota</taxon>
        <taxon>Tissierellia</taxon>
        <taxon>Tissierellales</taxon>
        <taxon>Peptoniphilaceae</taxon>
        <taxon>Anaerococcus</taxon>
    </lineage>
</organism>
<dbReference type="SMART" id="SM00279">
    <property type="entry name" value="HhH2"/>
    <property type="match status" value="1"/>
</dbReference>
<evidence type="ECO:0000256" key="5">
    <source>
        <dbReference type="ARBA" id="ARBA00022695"/>
    </source>
</evidence>
<evidence type="ECO:0000256" key="11">
    <source>
        <dbReference type="ARBA" id="ARBA00022932"/>
    </source>
</evidence>
<dbReference type="PANTHER" id="PTHR10133">
    <property type="entry name" value="DNA POLYMERASE I"/>
    <property type="match status" value="1"/>
</dbReference>
<evidence type="ECO:0000256" key="6">
    <source>
        <dbReference type="ARBA" id="ARBA00022705"/>
    </source>
</evidence>
<comment type="caution">
    <text evidence="20">The sequence shown here is derived from an EMBL/GenBank/DDBJ whole genome shotgun (WGS) entry which is preliminary data.</text>
</comment>
<evidence type="ECO:0000256" key="9">
    <source>
        <dbReference type="ARBA" id="ARBA00022801"/>
    </source>
</evidence>
<keyword evidence="6 16" id="KW-0235">DNA replication</keyword>
<dbReference type="GO" id="GO:0006261">
    <property type="term" value="P:DNA-templated DNA replication"/>
    <property type="evidence" value="ECO:0007669"/>
    <property type="project" value="UniProtKB-UniRule"/>
</dbReference>
<keyword evidence="13 16" id="KW-0234">DNA repair</keyword>
<evidence type="ECO:0000256" key="16">
    <source>
        <dbReference type="RuleBase" id="RU004460"/>
    </source>
</evidence>
<evidence type="ECO:0000313" key="21">
    <source>
        <dbReference type="Proteomes" id="UP000003821"/>
    </source>
</evidence>
<dbReference type="Pfam" id="PF22619">
    <property type="entry name" value="DNA_polI_exo1"/>
    <property type="match status" value="1"/>
</dbReference>
<sequence length="893" mass="102867">MKIKMCYTYRKEKYMSKKVMLIDGSSLIFRAFFALPNLTNADGVMTNGVYGFLTMYFRAVEEYKPDYILVAFDKKTKTFRHKEFEDYKANRDKAPNELNYQFGILKDILDSLNVKYLDIDGYEADDIVGTFSTIAKEEGLETVIITGDKDYFQLVNDKVVVFLTRKGISQMEEITVKSIEDDYGLSPKQLIDVKGLMGDKSDNIPGVDGIGEKTAIKFIKKYGSMEGLYENLDDIKGKKTKENLENSKQIAFLSKKIGTIVTNAPVGMKISELKVKEPDLDSLREKFSKYNFNKFMEKFEDTSEERKDEIEFSYSFSDDFSIIDDIEKDGVFYFKSIFEEDNYIHSNAYKIAIKTSSSKTYIYNPDEKFVEKFKKYFEADNIKKVSFDIKEDIVLFDKLGINISLPYDDTMLMHYLIDPSRSSYDLKTFSQAFLKYEVENEEDLLGKGKSKKSYKDLDSDNLGKYLASIVNAIEDSLDILTQKLEELSMYDLYKDCEIKLSKVLADMEITGFICDKNELEKIKDEVSLELGDLEKIIYELAGSEFNINSPKQLSKILFEDLKLPIIKKTKTGYSTNAQVLEKLRKKHPIIEKIERYREMYKLKSTYLESLEECIDEDGRIRSTFKQNVTATGRLSSTEPNLQNLPIRTEEGRKIRKAFKADDGKVLIDADYSQIELRVLAHLANDKKMQEAFSKDIDIHTKTASEVFSTPIDEVTKLQRSEAKAVNFGIIYGISDYGLSQNLNIPRKRAKEYIENYLDTYPEIKKYMKDIVKKAKEDGYVNTIFNRRRYVPEINSKNFNVRSFGERVALNTPIQGTAADIIKFAMINSYQNLQKAKIDAKIVLQIHDEIIIEASKKDLEKAKEILKSSMQDAVDLKVPLLVDIDSGESMYESK</sequence>
<gene>
    <name evidence="16 20" type="primary">polA</name>
    <name evidence="20" type="ORF">HMPREF0078_0495</name>
</gene>
<dbReference type="SMART" id="SM00474">
    <property type="entry name" value="35EXOc"/>
    <property type="match status" value="1"/>
</dbReference>
<keyword evidence="4 16" id="KW-0808">Transferase</keyword>
<feature type="domain" description="3'-5' exonuclease" evidence="17">
    <location>
        <begin position="310"/>
        <end position="485"/>
    </location>
</feature>
<dbReference type="InterPro" id="IPR020045">
    <property type="entry name" value="DNA_polI_H3TH"/>
</dbReference>
<dbReference type="Gene3D" id="1.20.1060.10">
    <property type="entry name" value="Taq DNA Polymerase, Chain T, domain 4"/>
    <property type="match status" value="1"/>
</dbReference>
<evidence type="ECO:0000256" key="2">
    <source>
        <dbReference type="ARBA" id="ARBA00012417"/>
    </source>
</evidence>
<dbReference type="Gene3D" id="1.10.150.20">
    <property type="entry name" value="5' to 3' exonuclease, C-terminal subdomain"/>
    <property type="match status" value="2"/>
</dbReference>
<dbReference type="InterPro" id="IPR018320">
    <property type="entry name" value="DNA_polymerase_1"/>
</dbReference>
<dbReference type="Proteomes" id="UP000003821">
    <property type="component" value="Unassembled WGS sequence"/>
</dbReference>
<accession>C7HT94</accession>
<dbReference type="FunFam" id="1.10.150.20:FF:000003">
    <property type="entry name" value="DNA polymerase I"/>
    <property type="match status" value="1"/>
</dbReference>
<dbReference type="Gene3D" id="3.30.420.10">
    <property type="entry name" value="Ribonuclease H-like superfamily/Ribonuclease H"/>
    <property type="match status" value="1"/>
</dbReference>
<protein>
    <recommendedName>
        <fullName evidence="3 15">DNA polymerase I</fullName>
        <ecNumber evidence="2 15">2.7.7.7</ecNumber>
    </recommendedName>
</protein>
<dbReference type="eggNOG" id="COG0749">
    <property type="taxonomic scope" value="Bacteria"/>
</dbReference>
<dbReference type="eggNOG" id="COG0258">
    <property type="taxonomic scope" value="Bacteria"/>
</dbReference>
<dbReference type="InterPro" id="IPR002421">
    <property type="entry name" value="5-3_exonuclease"/>
</dbReference>
<proteinExistence type="inferred from homology"/>
<dbReference type="InterPro" id="IPR020046">
    <property type="entry name" value="5-3_exonucl_a-hlix_arch_N"/>
</dbReference>
<evidence type="ECO:0000256" key="4">
    <source>
        <dbReference type="ARBA" id="ARBA00022679"/>
    </source>
</evidence>
<keyword evidence="12 16" id="KW-0238">DNA-binding</keyword>
<comment type="catalytic activity">
    <reaction evidence="14 16">
        <text>DNA(n) + a 2'-deoxyribonucleoside 5'-triphosphate = DNA(n+1) + diphosphate</text>
        <dbReference type="Rhea" id="RHEA:22508"/>
        <dbReference type="Rhea" id="RHEA-COMP:17339"/>
        <dbReference type="Rhea" id="RHEA-COMP:17340"/>
        <dbReference type="ChEBI" id="CHEBI:33019"/>
        <dbReference type="ChEBI" id="CHEBI:61560"/>
        <dbReference type="ChEBI" id="CHEBI:173112"/>
        <dbReference type="EC" id="2.7.7.7"/>
    </reaction>
</comment>
<keyword evidence="8 16" id="KW-0227">DNA damage</keyword>
<keyword evidence="21" id="KW-1185">Reference proteome</keyword>
<dbReference type="FunFam" id="1.10.150.20:FF:000002">
    <property type="entry name" value="DNA polymerase I"/>
    <property type="match status" value="1"/>
</dbReference>
<evidence type="ECO:0000256" key="12">
    <source>
        <dbReference type="ARBA" id="ARBA00023125"/>
    </source>
</evidence>
<dbReference type="EMBL" id="ACXU01000006">
    <property type="protein sequence ID" value="EEU12972.1"/>
    <property type="molecule type" value="Genomic_DNA"/>
</dbReference>
<dbReference type="InterPro" id="IPR043502">
    <property type="entry name" value="DNA/RNA_pol_sf"/>
</dbReference>
<keyword evidence="9" id="KW-0378">Hydrolase</keyword>
<dbReference type="FunFam" id="1.20.1060.10:FF:000001">
    <property type="entry name" value="DNA polymerase I"/>
    <property type="match status" value="1"/>
</dbReference>
<evidence type="ECO:0000259" key="19">
    <source>
        <dbReference type="SMART" id="SM00482"/>
    </source>
</evidence>
<dbReference type="Gene3D" id="3.40.50.1010">
    <property type="entry name" value="5'-nuclease"/>
    <property type="match status" value="1"/>
</dbReference>
<evidence type="ECO:0000259" key="18">
    <source>
        <dbReference type="SMART" id="SM00475"/>
    </source>
</evidence>
<dbReference type="GO" id="GO:0003677">
    <property type="term" value="F:DNA binding"/>
    <property type="evidence" value="ECO:0007669"/>
    <property type="project" value="UniProtKB-UniRule"/>
</dbReference>
<dbReference type="CDD" id="cd09859">
    <property type="entry name" value="PIN_53EXO"/>
    <property type="match status" value="1"/>
</dbReference>
<dbReference type="SMART" id="SM00482">
    <property type="entry name" value="POLAc"/>
    <property type="match status" value="1"/>
</dbReference>
<dbReference type="InterPro" id="IPR001098">
    <property type="entry name" value="DNA-dir_DNA_pol_A_palm_dom"/>
</dbReference>
<dbReference type="InterPro" id="IPR036397">
    <property type="entry name" value="RNaseH_sf"/>
</dbReference>
<comment type="similarity">
    <text evidence="1 16">Belongs to the DNA polymerase type-A family.</text>
</comment>
<keyword evidence="5 16" id="KW-0548">Nucleotidyltransferase</keyword>
<keyword evidence="11 16" id="KW-0239">DNA-directed DNA polymerase</keyword>
<dbReference type="GO" id="GO:0006302">
    <property type="term" value="P:double-strand break repair"/>
    <property type="evidence" value="ECO:0007669"/>
    <property type="project" value="TreeGrafter"/>
</dbReference>
<feature type="domain" description="DNA-directed DNA polymerase family A palm" evidence="19">
    <location>
        <begin position="651"/>
        <end position="857"/>
    </location>
</feature>
<dbReference type="InterPro" id="IPR008918">
    <property type="entry name" value="HhH2"/>
</dbReference>
<dbReference type="FunFam" id="3.40.50.1010:FF:000001">
    <property type="entry name" value="DNA polymerase I"/>
    <property type="match status" value="1"/>
</dbReference>
<dbReference type="PANTHER" id="PTHR10133:SF27">
    <property type="entry name" value="DNA POLYMERASE NU"/>
    <property type="match status" value="1"/>
</dbReference>
<dbReference type="CDD" id="cd08637">
    <property type="entry name" value="DNA_pol_A_pol_I_C"/>
    <property type="match status" value="1"/>
</dbReference>
<dbReference type="AlphaFoldDB" id="C7HT94"/>
<dbReference type="GO" id="GO:0003887">
    <property type="term" value="F:DNA-directed DNA polymerase activity"/>
    <property type="evidence" value="ECO:0007669"/>
    <property type="project" value="UniProtKB-UniRule"/>
</dbReference>
<dbReference type="GO" id="GO:0008408">
    <property type="term" value="F:3'-5' exonuclease activity"/>
    <property type="evidence" value="ECO:0007669"/>
    <property type="project" value="InterPro"/>
</dbReference>
<evidence type="ECO:0000256" key="14">
    <source>
        <dbReference type="ARBA" id="ARBA00049244"/>
    </source>
</evidence>
<evidence type="ECO:0000256" key="13">
    <source>
        <dbReference type="ARBA" id="ARBA00023204"/>
    </source>
</evidence>
<dbReference type="PRINTS" id="PR00868">
    <property type="entry name" value="DNAPOLI"/>
</dbReference>
<dbReference type="Gene3D" id="3.30.70.370">
    <property type="match status" value="1"/>
</dbReference>
<keyword evidence="7" id="KW-0540">Nuclease</keyword>
<evidence type="ECO:0000256" key="10">
    <source>
        <dbReference type="ARBA" id="ARBA00022839"/>
    </source>
</evidence>
<evidence type="ECO:0000256" key="15">
    <source>
        <dbReference type="NCBIfam" id="TIGR00593"/>
    </source>
</evidence>
<dbReference type="SUPFAM" id="SSF88723">
    <property type="entry name" value="PIN domain-like"/>
    <property type="match status" value="1"/>
</dbReference>
<comment type="subunit">
    <text evidence="16">Single-chain monomer with multiple functions.</text>
</comment>
<evidence type="ECO:0000256" key="3">
    <source>
        <dbReference type="ARBA" id="ARBA00020311"/>
    </source>
</evidence>
<evidence type="ECO:0000256" key="1">
    <source>
        <dbReference type="ARBA" id="ARBA00007705"/>
    </source>
</evidence>
<dbReference type="NCBIfam" id="NF004397">
    <property type="entry name" value="PRK05755.1"/>
    <property type="match status" value="1"/>
</dbReference>
<dbReference type="Pfam" id="PF01367">
    <property type="entry name" value="5_3_exonuc"/>
    <property type="match status" value="1"/>
</dbReference>
<dbReference type="HOGENOM" id="CLU_004675_0_0_9"/>
<dbReference type="CDD" id="cd06140">
    <property type="entry name" value="DNA_polA_I_Bacillus_like_exo"/>
    <property type="match status" value="1"/>
</dbReference>
<dbReference type="InterPro" id="IPR036279">
    <property type="entry name" value="5-3_exonuclease_C_sf"/>
</dbReference>
<dbReference type="SUPFAM" id="SSF47807">
    <property type="entry name" value="5' to 3' exonuclease, C-terminal subdomain"/>
    <property type="match status" value="1"/>
</dbReference>
<feature type="domain" description="5'-3' exonuclease" evidence="18">
    <location>
        <begin position="17"/>
        <end position="276"/>
    </location>
</feature>
<dbReference type="PROSITE" id="PS00447">
    <property type="entry name" value="DNA_POLYMERASE_A"/>
    <property type="match status" value="1"/>
</dbReference>
<dbReference type="CDD" id="cd09898">
    <property type="entry name" value="H3TH_53EXO"/>
    <property type="match status" value="1"/>
</dbReference>
<dbReference type="InterPro" id="IPR012337">
    <property type="entry name" value="RNaseH-like_sf"/>
</dbReference>
<name>C7HT94_9FIRM</name>
<dbReference type="Pfam" id="PF00476">
    <property type="entry name" value="DNA_pol_A"/>
    <property type="match status" value="1"/>
</dbReference>
<evidence type="ECO:0000313" key="20">
    <source>
        <dbReference type="EMBL" id="EEU12972.1"/>
    </source>
</evidence>
<evidence type="ECO:0000256" key="7">
    <source>
        <dbReference type="ARBA" id="ARBA00022722"/>
    </source>
</evidence>
<evidence type="ECO:0000259" key="17">
    <source>
        <dbReference type="SMART" id="SM00474"/>
    </source>
</evidence>
<reference evidence="20 21" key="1">
    <citation type="submission" date="2009-08" db="EMBL/GenBank/DDBJ databases">
        <authorList>
            <person name="Muzny D."/>
            <person name="Qin X."/>
            <person name="Deng J."/>
            <person name="Jiang H."/>
            <person name="Liu Y."/>
            <person name="Qu J."/>
            <person name="Song X.-Z."/>
            <person name="Zhang L."/>
            <person name="Thornton R."/>
            <person name="Coyle M."/>
            <person name="Francisco L."/>
            <person name="Jackson L."/>
            <person name="Javaid M."/>
            <person name="Korchina V."/>
            <person name="Kovar C."/>
            <person name="Mata R."/>
            <person name="Mathew T."/>
            <person name="Ngo R."/>
            <person name="Nguyen L."/>
            <person name="Nguyen N."/>
            <person name="Okwuonu G."/>
            <person name="Ongeri F."/>
            <person name="Pham C."/>
            <person name="Simmons D."/>
            <person name="Wilczek-Boney K."/>
            <person name="Hale W."/>
            <person name="Jakkamsetti A."/>
            <person name="Pham P."/>
            <person name="Ruth R."/>
            <person name="San Lucas F."/>
            <person name="Warren J."/>
            <person name="Zhang J."/>
            <person name="Zhao Z."/>
            <person name="Zhou C."/>
            <person name="Zhu D."/>
            <person name="Lee S."/>
            <person name="Bess C."/>
            <person name="Blankenburg K."/>
            <person name="Forbes L."/>
            <person name="Fu Q."/>
            <person name="Gubbala S."/>
            <person name="Hirani K."/>
            <person name="Jayaseelan J.C."/>
            <person name="Lara F."/>
            <person name="Munidasa M."/>
            <person name="Palculict T."/>
            <person name="Patil S."/>
            <person name="Pu L.-L."/>
            <person name="Saada N."/>
            <person name="Tang L."/>
            <person name="Weissenberger G."/>
            <person name="Zhu Y."/>
            <person name="Hemphill L."/>
            <person name="Shang Y."/>
            <person name="Youmans B."/>
            <person name="Ayvaz T."/>
            <person name="Ross M."/>
            <person name="Santibanez J."/>
            <person name="Aqrawi P."/>
            <person name="Gross S."/>
            <person name="Joshi V."/>
            <person name="Fowler G."/>
            <person name="Nazareth L."/>
            <person name="Reid J."/>
            <person name="Worley K."/>
            <person name="Petrosino J."/>
            <person name="Highlander S."/>
            <person name="Gibbs R."/>
            <person name="Gibbs R."/>
        </authorList>
    </citation>
    <scope>NUCLEOTIDE SEQUENCE [LARGE SCALE GENOMIC DNA]</scope>
    <source>
        <strain evidence="20 21">ATCC 51170</strain>
    </source>
</reference>
<evidence type="ECO:0000256" key="8">
    <source>
        <dbReference type="ARBA" id="ARBA00022763"/>
    </source>
</evidence>
<dbReference type="SMART" id="SM00475">
    <property type="entry name" value="53EXOc"/>
    <property type="match status" value="1"/>
</dbReference>
<dbReference type="InterPro" id="IPR002562">
    <property type="entry name" value="3'-5'_exonuclease_dom"/>
</dbReference>
<dbReference type="InterPro" id="IPR054690">
    <property type="entry name" value="DNA_polI_exonuclease"/>
</dbReference>
<dbReference type="GO" id="GO:0008409">
    <property type="term" value="F:5'-3' exonuclease activity"/>
    <property type="evidence" value="ECO:0007669"/>
    <property type="project" value="InterPro"/>
</dbReference>
<dbReference type="SUPFAM" id="SSF53098">
    <property type="entry name" value="Ribonuclease H-like"/>
    <property type="match status" value="1"/>
</dbReference>
<dbReference type="Pfam" id="PF02739">
    <property type="entry name" value="5_3_exonuc_N"/>
    <property type="match status" value="1"/>
</dbReference>
<dbReference type="EC" id="2.7.7.7" evidence="2 15"/>